<keyword evidence="4" id="KW-1185">Reference proteome</keyword>
<dbReference type="Proteomes" id="UP000269265">
    <property type="component" value="Unassembled WGS sequence"/>
</dbReference>
<evidence type="ECO:0000259" key="2">
    <source>
        <dbReference type="Pfam" id="PF08929"/>
    </source>
</evidence>
<feature type="domain" description="PoNi C-terminal" evidence="2">
    <location>
        <begin position="131"/>
        <end position="233"/>
    </location>
</feature>
<evidence type="ECO:0000313" key="3">
    <source>
        <dbReference type="EMBL" id="RRS02314.1"/>
    </source>
</evidence>
<accession>A0A3R8S5W6</accession>
<evidence type="ECO:0000313" key="4">
    <source>
        <dbReference type="Proteomes" id="UP000269265"/>
    </source>
</evidence>
<dbReference type="Gene3D" id="1.10.3920.10">
    <property type="entry name" value="PA2201 C-terminal domain-like"/>
    <property type="match status" value="1"/>
</dbReference>
<organism evidence="3 4">
    <name type="scientific">Aquabacterium soli</name>
    <dbReference type="NCBI Taxonomy" id="2493092"/>
    <lineage>
        <taxon>Bacteria</taxon>
        <taxon>Pseudomonadati</taxon>
        <taxon>Pseudomonadota</taxon>
        <taxon>Betaproteobacteria</taxon>
        <taxon>Burkholderiales</taxon>
        <taxon>Aquabacterium</taxon>
    </lineage>
</organism>
<comment type="caution">
    <text evidence="3">The sequence shown here is derived from an EMBL/GenBank/DDBJ whole genome shotgun (WGS) entry which is preliminary data.</text>
</comment>
<dbReference type="InterPro" id="IPR028983">
    <property type="entry name" value="PA2201-like_C"/>
</dbReference>
<evidence type="ECO:0000259" key="1">
    <source>
        <dbReference type="Pfam" id="PF08928"/>
    </source>
</evidence>
<dbReference type="Pfam" id="PF08928">
    <property type="entry name" value="PoNi_N"/>
    <property type="match status" value="1"/>
</dbReference>
<sequence length="240" mass="26451">MKREPLMTEAYFQEAIDHIQSTVAERAAKLKNNTGQIKKPQVFAHANFRDQCELLVARYSAGEPVDTLANGLDALVSAWETVLSTPGSSANDLAYLDDYVRSLWIVSLALIFDASDALWQRILTCAGNEGKDRLFERLVSVRTPGRRAANALLHTRAYACLDAAAEKKSADEMTRFLKAWYPALHEVGWHASHKGPDGGGFFGYWAIEAAGVVTAFGIDDSAFRDLPYYPKDLADHGRAA</sequence>
<gene>
    <name evidence="3" type="ORF">EIP75_21350</name>
</gene>
<name>A0A3R8S5W6_9BURK</name>
<dbReference type="AlphaFoldDB" id="A0A3R8S5W6"/>
<reference evidence="3 4" key="1">
    <citation type="submission" date="2018-12" db="EMBL/GenBank/DDBJ databases">
        <title>The whole draft genome of Aquabacterium sp. SJQ9.</title>
        <authorList>
            <person name="Sun L."/>
            <person name="Gao X."/>
            <person name="Chen W."/>
            <person name="Huang K."/>
        </authorList>
    </citation>
    <scope>NUCLEOTIDE SEQUENCE [LARGE SCALE GENOMIC DNA]</scope>
    <source>
        <strain evidence="3 4">SJQ9</strain>
    </source>
</reference>
<dbReference type="InterPro" id="IPR015025">
    <property type="entry name" value="PoNi_C"/>
</dbReference>
<dbReference type="Pfam" id="PF08929">
    <property type="entry name" value="PoNi_C"/>
    <property type="match status" value="1"/>
</dbReference>
<dbReference type="EMBL" id="RSED01000025">
    <property type="protein sequence ID" value="RRS02314.1"/>
    <property type="molecule type" value="Genomic_DNA"/>
</dbReference>
<feature type="domain" description="PoNi N-terminal" evidence="1">
    <location>
        <begin position="3"/>
        <end position="122"/>
    </location>
</feature>
<protein>
    <submittedName>
        <fullName evidence="3">DUF1911 domain-containing protein</fullName>
    </submittedName>
</protein>
<dbReference type="SUPFAM" id="SSF140731">
    <property type="entry name" value="PA2201 C-terminal domain-like"/>
    <property type="match status" value="1"/>
</dbReference>
<proteinExistence type="predicted"/>
<dbReference type="InterPro" id="IPR015024">
    <property type="entry name" value="PoNi_N"/>
</dbReference>